<comment type="caution">
    <text evidence="2">The sequence shown here is derived from an EMBL/GenBank/DDBJ whole genome shotgun (WGS) entry which is preliminary data.</text>
</comment>
<sequence>MTADPDPRAFTAAAVPLLQAAEATGDAEALDRGIALLAAGLEATGDDDPMRAARQGNLGNAWSLRFHLRRDPHDLRTALDLLTEATGRTGPGHPHRPNTHLFLGVALLRGLDLAPRTEVITAAVTALEVAAAEATDNRPLYLVNLGNGLRMSFEWQGGREDLDRAVAVLEEAARLAPADPVAVGALGGVLSRRYAATGEVRDGLRALELLRATVDPVPAGHPARIVAGCNLGHLLVELHQRTGGAGLVDDAITVLDDVLSTTAPGHPERSRCLLGLGTALRLRGAEAGDVEVVERSVAVLREAAADGGVDHARQAFALANALRVRFDLTGARDALAEAVTHYRSAVAAVPGTNPDHVVFTTGLTAALRLSFEHTGDVDALAEAMRAHERVVPTGTPEVLSGWSALLRTAFHRNGDLAVLHESAQAAQQAVDALEPGSPRRPVLLSNLAMTITDLAGRTGRTDLLDHAVTIAEAAVDATPPGHADHATRATNLSTALVTRFELTGDLAAIDAAVRVARAAADGHTRPDPRRAAYLTNLGNVLVRRYEHTGDTPSLHEAVAVQRDAVEAATEGHPDRARALANLGHALSVRFEAESADDVLKQAVKTLAAAVDASAPGDPSLPGRQGNLSSGLVDLHRRTGEAELLDLAIALRREALDALDPAHLDRATHLNGLGIAHLRRYEATGDRSDLDRSITALERAVEAAPAGDRRAGTHLYNLGNALATRARRHDDRDATGPAHHAYRRAVAEVGAPALIRASAARAWGGLMAEVGDHPAAVEGYEQAVELLDTLAWRGLGRRDQELLLTGFGAVAGEAAAAAISAGRPERAVELLEQGRSVLWNQVVGVRRDRGGIGPGTTARLDRLRAALDGATGDADRRLALAAEWDRLVASVRESGFPDFLRAPSFDRLRAVGDHGPVVVVNAASSRCDALVVAGGRVEVVELGRLDPGEVARLYLDTAERLRDYPHLSRAHRAEVDGRLRAVLEWLWRSVAAKVLDAVGDADRLWWCPVGPFGLLPLHAAQWHDPVALTDSGVLDRVVSSYTPTLRALLEARERPEVEADVLAVALPETPGKPPLPHAVEEVRSIGPARSVLDSARATVTAVRAAVAEHSWLHYAGHSSQDLRHPAATRLDLHDGGLAAIDLARLDLSAAELAYLSSCESGLGGADLPDEAIHLAGAFHVAGFRHVVANLNSVGDHTARLVAGLVYDRLRASGRLTATHAARCLTEVLREVRTDHPLAAWVGYHHIGP</sequence>
<proteinExistence type="predicted"/>
<reference evidence="2 3" key="1">
    <citation type="submission" date="2018-03" db="EMBL/GenBank/DDBJ databases">
        <title>Genomic Encyclopedia of Type Strains, Phase III (KMG-III): the genomes of soil and plant-associated and newly described type strains.</title>
        <authorList>
            <person name="Whitman W."/>
        </authorList>
    </citation>
    <scope>NUCLEOTIDE SEQUENCE [LARGE SCALE GENOMIC DNA]</scope>
    <source>
        <strain evidence="2 3">CGMCC 4.7097</strain>
    </source>
</reference>
<dbReference type="EMBL" id="PYAX01000026">
    <property type="protein sequence ID" value="PSL45976.1"/>
    <property type="molecule type" value="Genomic_DNA"/>
</dbReference>
<evidence type="ECO:0000313" key="2">
    <source>
        <dbReference type="EMBL" id="PSL45976.1"/>
    </source>
</evidence>
<gene>
    <name evidence="2" type="ORF">B0I31_1267</name>
</gene>
<dbReference type="Pfam" id="PF13374">
    <property type="entry name" value="TPR_10"/>
    <property type="match status" value="1"/>
</dbReference>
<dbReference type="OrthoDB" id="3206999at2"/>
<dbReference type="Gene3D" id="1.25.40.10">
    <property type="entry name" value="Tetratricopeptide repeat domain"/>
    <property type="match status" value="3"/>
</dbReference>
<evidence type="ECO:0000259" key="1">
    <source>
        <dbReference type="Pfam" id="PF12770"/>
    </source>
</evidence>
<organism evidence="2 3">
    <name type="scientific">Saccharothrix carnea</name>
    <dbReference type="NCBI Taxonomy" id="1280637"/>
    <lineage>
        <taxon>Bacteria</taxon>
        <taxon>Bacillati</taxon>
        <taxon>Actinomycetota</taxon>
        <taxon>Actinomycetes</taxon>
        <taxon>Pseudonocardiales</taxon>
        <taxon>Pseudonocardiaceae</taxon>
        <taxon>Saccharothrix</taxon>
    </lineage>
</organism>
<accession>A0A2P8HIC7</accession>
<evidence type="ECO:0000313" key="3">
    <source>
        <dbReference type="Proteomes" id="UP000241118"/>
    </source>
</evidence>
<protein>
    <submittedName>
        <fullName evidence="2">CHAT domain-containing protein</fullName>
    </submittedName>
</protein>
<dbReference type="PANTHER" id="PTHR19959">
    <property type="entry name" value="KINESIN LIGHT CHAIN"/>
    <property type="match status" value="1"/>
</dbReference>
<dbReference type="PANTHER" id="PTHR19959:SF119">
    <property type="entry name" value="FUNGAL LIPASE-LIKE DOMAIN-CONTAINING PROTEIN"/>
    <property type="match status" value="1"/>
</dbReference>
<name>A0A2P8HIC7_SACCR</name>
<dbReference type="InterPro" id="IPR011990">
    <property type="entry name" value="TPR-like_helical_dom_sf"/>
</dbReference>
<dbReference type="Pfam" id="PF12770">
    <property type="entry name" value="CHAT"/>
    <property type="match status" value="1"/>
</dbReference>
<dbReference type="SUPFAM" id="SSF48452">
    <property type="entry name" value="TPR-like"/>
    <property type="match status" value="1"/>
</dbReference>
<dbReference type="RefSeq" id="WP_106620248.1">
    <property type="nucleotide sequence ID" value="NZ_PYAX01000026.1"/>
</dbReference>
<feature type="domain" description="CHAT" evidence="1">
    <location>
        <begin position="980"/>
        <end position="1246"/>
    </location>
</feature>
<dbReference type="InterPro" id="IPR024983">
    <property type="entry name" value="CHAT_dom"/>
</dbReference>
<dbReference type="Proteomes" id="UP000241118">
    <property type="component" value="Unassembled WGS sequence"/>
</dbReference>
<keyword evidence="3" id="KW-1185">Reference proteome</keyword>
<dbReference type="AlphaFoldDB" id="A0A2P8HIC7"/>